<feature type="domain" description="Glycosyltransferase 2-like" evidence="1">
    <location>
        <begin position="11"/>
        <end position="138"/>
    </location>
</feature>
<protein>
    <recommendedName>
        <fullName evidence="1">Glycosyltransferase 2-like domain-containing protein</fullName>
    </recommendedName>
</protein>
<gene>
    <name evidence="2" type="ORF">Aca07nite_87850</name>
</gene>
<dbReference type="Gene3D" id="3.90.550.10">
    <property type="entry name" value="Spore Coat Polysaccharide Biosynthesis Protein SpsA, Chain A"/>
    <property type="match status" value="1"/>
</dbReference>
<sequence>MTAQEHATSLSVVVVTRERSVGCRRLCAALDSQLTDRHDIAAEVVIVFDGCEAYPWTLQEGRYRVVHLPVRHGIAKARNIGIGHARGDMVAFLDDDAVPAPGWVDSLLAAFTGRPQPIAVGGRVIGSDQENLYAQLRDQVYYLETFGPWYVDPGVGGDLAGPPYVNGGNSVYLRRELLAVGGFDELLPAYSDVELGRRLRLHDRGVLLAGLTIYHDHPSSFREYMRRCYRSGRARGLLWSRRGYRQDAPGRVARTTAANLLWNNIVHRARRIRQGWVRTVMVLSCQEVVHAYGYALALVSTR</sequence>
<dbReference type="InterPro" id="IPR001173">
    <property type="entry name" value="Glyco_trans_2-like"/>
</dbReference>
<organism evidence="2">
    <name type="scientific">Actinoplanes campanulatus</name>
    <dbReference type="NCBI Taxonomy" id="113559"/>
    <lineage>
        <taxon>Bacteria</taxon>
        <taxon>Bacillati</taxon>
        <taxon>Actinomycetota</taxon>
        <taxon>Actinomycetes</taxon>
        <taxon>Micromonosporales</taxon>
        <taxon>Micromonosporaceae</taxon>
        <taxon>Actinoplanes</taxon>
    </lineage>
</organism>
<accession>A0ABQ3WZD7</accession>
<dbReference type="SUPFAM" id="SSF53448">
    <property type="entry name" value="Nucleotide-diphospho-sugar transferases"/>
    <property type="match status" value="1"/>
</dbReference>
<reference evidence="2" key="1">
    <citation type="submission" date="2021-01" db="EMBL/GenBank/DDBJ databases">
        <title>Whole genome shotgun sequence of Actinoplanes capillaceus NBRC 16408.</title>
        <authorList>
            <person name="Komaki H."/>
            <person name="Tamura T."/>
        </authorList>
    </citation>
    <scope>NUCLEOTIDE SEQUENCE [LARGE SCALE GENOMIC DNA]</scope>
    <source>
        <strain evidence="2">NBRC 16408</strain>
    </source>
</reference>
<dbReference type="PANTHER" id="PTHR43179">
    <property type="entry name" value="RHAMNOSYLTRANSFERASE WBBL"/>
    <property type="match status" value="1"/>
</dbReference>
<dbReference type="Pfam" id="PF00535">
    <property type="entry name" value="Glycos_transf_2"/>
    <property type="match status" value="1"/>
</dbReference>
<name>A0ABQ3WZD7_9ACTN</name>
<dbReference type="EMBL" id="BOMF01000187">
    <property type="protein sequence ID" value="GID51510.1"/>
    <property type="molecule type" value="Genomic_DNA"/>
</dbReference>
<comment type="caution">
    <text evidence="2">The sequence shown here is derived from an EMBL/GenBank/DDBJ whole genome shotgun (WGS) entry which is preliminary data.</text>
</comment>
<dbReference type="PANTHER" id="PTHR43179:SF7">
    <property type="entry name" value="RHAMNOSYLTRANSFERASE WBBL"/>
    <property type="match status" value="1"/>
</dbReference>
<dbReference type="RefSeq" id="WP_204301602.1">
    <property type="nucleotide sequence ID" value="NZ_BAAAGQ010000076.1"/>
</dbReference>
<proteinExistence type="predicted"/>
<evidence type="ECO:0000259" key="1">
    <source>
        <dbReference type="Pfam" id="PF00535"/>
    </source>
</evidence>
<evidence type="ECO:0000313" key="2">
    <source>
        <dbReference type="EMBL" id="GID51510.1"/>
    </source>
</evidence>
<dbReference type="InterPro" id="IPR029044">
    <property type="entry name" value="Nucleotide-diphossugar_trans"/>
</dbReference>